<reference evidence="1" key="1">
    <citation type="journal article" date="2014" name="Front. Microbiol.">
        <title>High frequency of phylogenetically diverse reductive dehalogenase-homologous genes in deep subseafloor sedimentary metagenomes.</title>
        <authorList>
            <person name="Kawai M."/>
            <person name="Futagami T."/>
            <person name="Toyoda A."/>
            <person name="Takaki Y."/>
            <person name="Nishi S."/>
            <person name="Hori S."/>
            <person name="Arai W."/>
            <person name="Tsubouchi T."/>
            <person name="Morono Y."/>
            <person name="Uchiyama I."/>
            <person name="Ito T."/>
            <person name="Fujiyama A."/>
            <person name="Inagaki F."/>
            <person name="Takami H."/>
        </authorList>
    </citation>
    <scope>NUCLEOTIDE SEQUENCE</scope>
    <source>
        <strain evidence="1">Expedition CK06-06</strain>
    </source>
</reference>
<evidence type="ECO:0008006" key="2">
    <source>
        <dbReference type="Google" id="ProtNLM"/>
    </source>
</evidence>
<comment type="caution">
    <text evidence="1">The sequence shown here is derived from an EMBL/GenBank/DDBJ whole genome shotgun (WGS) entry which is preliminary data.</text>
</comment>
<evidence type="ECO:0000313" key="1">
    <source>
        <dbReference type="EMBL" id="GAI05281.1"/>
    </source>
</evidence>
<protein>
    <recommendedName>
        <fullName evidence="2">MoaD/ThiS family protein</fullName>
    </recommendedName>
</protein>
<dbReference type="Pfam" id="PF02597">
    <property type="entry name" value="ThiS"/>
    <property type="match status" value="1"/>
</dbReference>
<dbReference type="InterPro" id="IPR012675">
    <property type="entry name" value="Beta-grasp_dom_sf"/>
</dbReference>
<organism evidence="1">
    <name type="scientific">marine sediment metagenome</name>
    <dbReference type="NCBI Taxonomy" id="412755"/>
    <lineage>
        <taxon>unclassified sequences</taxon>
        <taxon>metagenomes</taxon>
        <taxon>ecological metagenomes</taxon>
    </lineage>
</organism>
<dbReference type="AlphaFoldDB" id="X1LHG0"/>
<dbReference type="Gene3D" id="3.10.20.30">
    <property type="match status" value="1"/>
</dbReference>
<dbReference type="InterPro" id="IPR003749">
    <property type="entry name" value="ThiS/MoaD-like"/>
</dbReference>
<dbReference type="InterPro" id="IPR016155">
    <property type="entry name" value="Mopterin_synth/thiamin_S_b"/>
</dbReference>
<accession>X1LHG0</accession>
<dbReference type="SUPFAM" id="SSF54285">
    <property type="entry name" value="MoaD/ThiS"/>
    <property type="match status" value="1"/>
</dbReference>
<dbReference type="CDD" id="cd17040">
    <property type="entry name" value="Ubl_MoaD_like"/>
    <property type="match status" value="1"/>
</dbReference>
<gene>
    <name evidence="1" type="ORF">S06H3_10137</name>
</gene>
<sequence>MEVELKDGASLGDVIAALRREIPALEGRVIRTGENRLMEQCAFNINGRFYLDDREVQLQNGDRILLLTLATGG</sequence>
<name>X1LHG0_9ZZZZ</name>
<dbReference type="EMBL" id="BARV01004633">
    <property type="protein sequence ID" value="GAI05281.1"/>
    <property type="molecule type" value="Genomic_DNA"/>
</dbReference>
<proteinExistence type="predicted"/>